<dbReference type="InterPro" id="IPR036412">
    <property type="entry name" value="HAD-like_sf"/>
</dbReference>
<keyword evidence="4" id="KW-0325">Glycoprotein</keyword>
<dbReference type="PIRSF" id="PIRSF002674">
    <property type="entry name" value="VSP"/>
    <property type="match status" value="1"/>
</dbReference>
<evidence type="ECO:0000256" key="2">
    <source>
        <dbReference type="ARBA" id="ARBA00022729"/>
    </source>
</evidence>
<dbReference type="InterPro" id="IPR014403">
    <property type="entry name" value="APS1/VSP"/>
</dbReference>
<feature type="signal peptide" evidence="6">
    <location>
        <begin position="1"/>
        <end position="21"/>
    </location>
</feature>
<dbReference type="GO" id="GO:0045735">
    <property type="term" value="F:nutrient reservoir activity"/>
    <property type="evidence" value="ECO:0007669"/>
    <property type="project" value="UniProtKB-UniRule"/>
</dbReference>
<gene>
    <name evidence="7" type="ORF">KK1_000299</name>
</gene>
<keyword evidence="2 6" id="KW-0732">Signal</keyword>
<dbReference type="CDD" id="cd07535">
    <property type="entry name" value="HAD_VSP"/>
    <property type="match status" value="1"/>
</dbReference>
<dbReference type="OMA" id="QTIPERC"/>
<dbReference type="InterPro" id="IPR005519">
    <property type="entry name" value="Acid_phosphat_B-like"/>
</dbReference>
<dbReference type="Gramene" id="C.cajan_00290.t">
    <property type="protein sequence ID" value="C.cajan_00290.t"/>
    <property type="gene ID" value="C.cajan_00290"/>
</dbReference>
<dbReference type="PANTHER" id="PTHR31284">
    <property type="entry name" value="ACID PHOSPHATASE-LIKE PROTEIN"/>
    <property type="match status" value="1"/>
</dbReference>
<evidence type="ECO:0000256" key="4">
    <source>
        <dbReference type="ARBA" id="ARBA00023180"/>
    </source>
</evidence>
<comment type="function">
    <text evidence="1 5">May function as somatic storage protein during early seedling development.</text>
</comment>
<dbReference type="InterPro" id="IPR010028">
    <property type="entry name" value="Acid_phosphatase_pln"/>
</dbReference>
<feature type="chain" id="PRO_5007588517" evidence="6">
    <location>
        <begin position="22"/>
        <end position="257"/>
    </location>
</feature>
<dbReference type="Pfam" id="PF03767">
    <property type="entry name" value="Acid_phosphat_B"/>
    <property type="match status" value="1"/>
</dbReference>
<dbReference type="Gene3D" id="3.40.50.1000">
    <property type="entry name" value="HAD superfamily/HAD-like"/>
    <property type="match status" value="1"/>
</dbReference>
<evidence type="ECO:0000313" key="8">
    <source>
        <dbReference type="Proteomes" id="UP000075243"/>
    </source>
</evidence>
<dbReference type="AlphaFoldDB" id="A0A151SH98"/>
<keyword evidence="3 5" id="KW-0758">Storage protein</keyword>
<dbReference type="Proteomes" id="UP000075243">
    <property type="component" value="Chromosome 11"/>
</dbReference>
<evidence type="ECO:0000256" key="6">
    <source>
        <dbReference type="SAM" id="SignalP"/>
    </source>
</evidence>
<protein>
    <submittedName>
        <fullName evidence="7">Stem 28 kDa glycoprotein</fullName>
    </submittedName>
</protein>
<dbReference type="OrthoDB" id="1363232at2759"/>
<keyword evidence="8" id="KW-1185">Reference proteome</keyword>
<sequence>MNMKAVVLAVATILVASQCHGSEYEFYPLELRSDGLTVHYPPEVWCPSWRLAAEAHNYINWKTVPQKCAEYVESYIQGDQYDSDSKYVNQQAYFFAKSIKRNENDVFIFSVDGTVLSNVPYYSKHGYGVNPYNATVYDAWVLKGEAPALAQTLKNYNNLLSLGFKIVFLTGRTVDKKAVTEANLKEAGFHTWEKLILKDPIAYNGQNAASYKAAERKKLTKEGWRIVGNIGDQWSDITGRNVGLRTFKLPNPMYFIA</sequence>
<evidence type="ECO:0000313" key="7">
    <source>
        <dbReference type="EMBL" id="KYP54125.1"/>
    </source>
</evidence>
<dbReference type="GO" id="GO:0003993">
    <property type="term" value="F:acid phosphatase activity"/>
    <property type="evidence" value="ECO:0007669"/>
    <property type="project" value="InterPro"/>
</dbReference>
<name>A0A151SH98_CAJCA</name>
<dbReference type="STRING" id="3821.A0A151SH98"/>
<proteinExistence type="inferred from homology"/>
<evidence type="ECO:0000256" key="5">
    <source>
        <dbReference type="PIRNR" id="PIRNR002674"/>
    </source>
</evidence>
<dbReference type="NCBIfam" id="TIGR01675">
    <property type="entry name" value="plant-AP"/>
    <property type="match status" value="1"/>
</dbReference>
<evidence type="ECO:0000256" key="3">
    <source>
        <dbReference type="ARBA" id="ARBA00022761"/>
    </source>
</evidence>
<dbReference type="InterPro" id="IPR023214">
    <property type="entry name" value="HAD_sf"/>
</dbReference>
<reference evidence="7 8" key="1">
    <citation type="journal article" date="2012" name="Nat. Biotechnol.">
        <title>Draft genome sequence of pigeonpea (Cajanus cajan), an orphan legume crop of resource-poor farmers.</title>
        <authorList>
            <person name="Varshney R.K."/>
            <person name="Chen W."/>
            <person name="Li Y."/>
            <person name="Bharti A.K."/>
            <person name="Saxena R.K."/>
            <person name="Schlueter J.A."/>
            <person name="Donoghue M.T."/>
            <person name="Azam S."/>
            <person name="Fan G."/>
            <person name="Whaley A.M."/>
            <person name="Farmer A.D."/>
            <person name="Sheridan J."/>
            <person name="Iwata A."/>
            <person name="Tuteja R."/>
            <person name="Penmetsa R.V."/>
            <person name="Wu W."/>
            <person name="Upadhyaya H.D."/>
            <person name="Yang S.P."/>
            <person name="Shah T."/>
            <person name="Saxena K.B."/>
            <person name="Michael T."/>
            <person name="McCombie W.R."/>
            <person name="Yang B."/>
            <person name="Zhang G."/>
            <person name="Yang H."/>
            <person name="Wang J."/>
            <person name="Spillane C."/>
            <person name="Cook D.R."/>
            <person name="May G.D."/>
            <person name="Xu X."/>
            <person name="Jackson S.A."/>
        </authorList>
    </citation>
    <scope>NUCLEOTIDE SEQUENCE [LARGE SCALE GENOMIC DNA]</scope>
    <source>
        <strain evidence="8">cv. Asha</strain>
    </source>
</reference>
<comment type="similarity">
    <text evidence="5">Belongs to the APS1/VSP family.</text>
</comment>
<dbReference type="SUPFAM" id="SSF56784">
    <property type="entry name" value="HAD-like"/>
    <property type="match status" value="1"/>
</dbReference>
<organism evidence="7 8">
    <name type="scientific">Cajanus cajan</name>
    <name type="common">Pigeon pea</name>
    <name type="synonym">Cajanus indicus</name>
    <dbReference type="NCBI Taxonomy" id="3821"/>
    <lineage>
        <taxon>Eukaryota</taxon>
        <taxon>Viridiplantae</taxon>
        <taxon>Streptophyta</taxon>
        <taxon>Embryophyta</taxon>
        <taxon>Tracheophyta</taxon>
        <taxon>Spermatophyta</taxon>
        <taxon>Magnoliopsida</taxon>
        <taxon>eudicotyledons</taxon>
        <taxon>Gunneridae</taxon>
        <taxon>Pentapetalae</taxon>
        <taxon>rosids</taxon>
        <taxon>fabids</taxon>
        <taxon>Fabales</taxon>
        <taxon>Fabaceae</taxon>
        <taxon>Papilionoideae</taxon>
        <taxon>50 kb inversion clade</taxon>
        <taxon>NPAAA clade</taxon>
        <taxon>indigoferoid/millettioid clade</taxon>
        <taxon>Phaseoleae</taxon>
        <taxon>Cajanus</taxon>
    </lineage>
</organism>
<accession>A0A151SH98</accession>
<evidence type="ECO:0000256" key="1">
    <source>
        <dbReference type="ARBA" id="ARBA00002410"/>
    </source>
</evidence>
<dbReference type="PANTHER" id="PTHR31284:SF19">
    <property type="entry name" value="VEGETATIVE STORAGE PROTEIN 1-RELATED"/>
    <property type="match status" value="1"/>
</dbReference>
<dbReference type="EMBL" id="CM003613">
    <property type="protein sequence ID" value="KYP54125.1"/>
    <property type="molecule type" value="Genomic_DNA"/>
</dbReference>